<dbReference type="GO" id="GO:0046464">
    <property type="term" value="P:acylglycerol catabolic process"/>
    <property type="evidence" value="ECO:0007669"/>
    <property type="project" value="TreeGrafter"/>
</dbReference>
<dbReference type="InterPro" id="IPR000073">
    <property type="entry name" value="AB_hydrolase_1"/>
</dbReference>
<organism evidence="2 3">
    <name type="scientific">Mycena chlorophos</name>
    <name type="common">Agaric fungus</name>
    <name type="synonym">Agaricus chlorophos</name>
    <dbReference type="NCBI Taxonomy" id="658473"/>
    <lineage>
        <taxon>Eukaryota</taxon>
        <taxon>Fungi</taxon>
        <taxon>Dikarya</taxon>
        <taxon>Basidiomycota</taxon>
        <taxon>Agaricomycotina</taxon>
        <taxon>Agaricomycetes</taxon>
        <taxon>Agaricomycetidae</taxon>
        <taxon>Agaricales</taxon>
        <taxon>Marasmiineae</taxon>
        <taxon>Mycenaceae</taxon>
        <taxon>Mycena</taxon>
    </lineage>
</organism>
<comment type="caution">
    <text evidence="2">The sequence shown here is derived from an EMBL/GenBank/DDBJ whole genome shotgun (WGS) entry which is preliminary data.</text>
</comment>
<dbReference type="Pfam" id="PF12697">
    <property type="entry name" value="Abhydrolase_6"/>
    <property type="match status" value="1"/>
</dbReference>
<gene>
    <name evidence="2" type="ORF">HMN09_00162200</name>
</gene>
<dbReference type="GO" id="GO:0016020">
    <property type="term" value="C:membrane"/>
    <property type="evidence" value="ECO:0007669"/>
    <property type="project" value="TreeGrafter"/>
</dbReference>
<keyword evidence="3" id="KW-1185">Reference proteome</keyword>
<dbReference type="GO" id="GO:0047372">
    <property type="term" value="F:monoacylglycerol lipase activity"/>
    <property type="evidence" value="ECO:0007669"/>
    <property type="project" value="TreeGrafter"/>
</dbReference>
<dbReference type="PANTHER" id="PTHR43798:SF33">
    <property type="entry name" value="HYDROLASE, PUTATIVE (AFU_ORTHOLOGUE AFUA_2G14860)-RELATED"/>
    <property type="match status" value="1"/>
</dbReference>
<name>A0A8H6WKH4_MYCCL</name>
<dbReference type="SUPFAM" id="SSF53474">
    <property type="entry name" value="alpha/beta-Hydrolases"/>
    <property type="match status" value="1"/>
</dbReference>
<dbReference type="Gene3D" id="3.40.50.1820">
    <property type="entry name" value="alpha/beta hydrolase"/>
    <property type="match status" value="1"/>
</dbReference>
<evidence type="ECO:0000313" key="2">
    <source>
        <dbReference type="EMBL" id="KAF7320762.1"/>
    </source>
</evidence>
<dbReference type="Proteomes" id="UP000613580">
    <property type="component" value="Unassembled WGS sequence"/>
</dbReference>
<accession>A0A8H6WKH4</accession>
<dbReference type="AlphaFoldDB" id="A0A8H6WKH4"/>
<sequence>MNASVRSSSYIFDPRPNYPMRLTATRYWDPATSSPDGYTIVCAHATGFHKEHFEPTIHDLYAILPKSLKIREVWTVDAANSGAAADLNEEYLRWGFDDVSSPSEVGWQEYGREMHAFLAGLGTGLDGVDSDFSKHRLVLVGHSFGAVAQILAQTFHPQITPEILILLEITCYRPDDPRETSNYLAEGAAKRRDVWPSRDAAYEQFKSRQPWKGWDPRVLKLYVDHGLRPLPSLEYPHINEGVTLRCTRRQETATYRDRHGVATAYRTIASIAHRVPTHLVYGAIANHLRPEQIDDFLDNGIGRARIASLRRVEGAGHLIVQTHPKVCAEIIVEILAKANAAGTPGTRSRL</sequence>
<dbReference type="PANTHER" id="PTHR43798">
    <property type="entry name" value="MONOACYLGLYCEROL LIPASE"/>
    <property type="match status" value="1"/>
</dbReference>
<dbReference type="InterPro" id="IPR050266">
    <property type="entry name" value="AB_hydrolase_sf"/>
</dbReference>
<keyword evidence="2" id="KW-0378">Hydrolase</keyword>
<dbReference type="InterPro" id="IPR029058">
    <property type="entry name" value="AB_hydrolase_fold"/>
</dbReference>
<evidence type="ECO:0000313" key="3">
    <source>
        <dbReference type="Proteomes" id="UP000613580"/>
    </source>
</evidence>
<reference evidence="2" key="1">
    <citation type="submission" date="2020-05" db="EMBL/GenBank/DDBJ databases">
        <title>Mycena genomes resolve the evolution of fungal bioluminescence.</title>
        <authorList>
            <person name="Tsai I.J."/>
        </authorList>
    </citation>
    <scope>NUCLEOTIDE SEQUENCE</scope>
    <source>
        <strain evidence="2">110903Hualien_Pintung</strain>
    </source>
</reference>
<protein>
    <submittedName>
        <fullName evidence="2">AB hydrolase-1 domain-containing protein</fullName>
    </submittedName>
</protein>
<proteinExistence type="predicted"/>
<feature type="domain" description="AB hydrolase-1" evidence="1">
    <location>
        <begin position="40"/>
        <end position="329"/>
    </location>
</feature>
<evidence type="ECO:0000259" key="1">
    <source>
        <dbReference type="Pfam" id="PF12697"/>
    </source>
</evidence>
<dbReference type="EMBL" id="JACAZE010000002">
    <property type="protein sequence ID" value="KAF7320762.1"/>
    <property type="molecule type" value="Genomic_DNA"/>
</dbReference>
<dbReference type="OrthoDB" id="94039at2759"/>